<protein>
    <recommendedName>
        <fullName evidence="3">Glucosamine-6-phosphate deaminase</fullName>
        <ecNumber evidence="3">3.5.99.6</ecNumber>
    </recommendedName>
    <alternativeName>
        <fullName evidence="3">GlcN6P deaminase</fullName>
        <shortName evidence="3">GNPDA</shortName>
    </alternativeName>
    <alternativeName>
        <fullName evidence="3">Glucosamine-6-phosphate isomerase</fullName>
    </alternativeName>
</protein>
<dbReference type="NCBIfam" id="TIGR00502">
    <property type="entry name" value="nagB"/>
    <property type="match status" value="1"/>
</dbReference>
<feature type="active site" description="For ring-opening step" evidence="3">
    <location>
        <position position="143"/>
    </location>
</feature>
<comment type="function">
    <text evidence="3">Catalyzes the reversible isomerization-deamination of glucosamine 6-phosphate (GlcN6P) to form fructose 6-phosphate (Fru6P) and ammonium ion.</text>
</comment>
<keyword evidence="6" id="KW-1185">Reference proteome</keyword>
<sequence>MNGIKYKLKVIECDTYESLSKNAAMMIVQQIAEKPDSVLGLSTGGTPVGMYKELIKLYRSNQVNFEKVRTFNLDEYVGLDRYHPQSYHQYMYQHLFKHVNLPENQRFIPLGDMDLIESEVNDYEEKILKNGGIDLQILGIGENGHIGFNEPFTPFNQSVHTVKLAESTRRANAKYFSSIEEVPRIAITMGIDTIMRSQKIVLLISGNRKKEAFQKLMSSHISEEFPASILRLHRDVTVIVDQDALFESSNQRQSSLLK</sequence>
<comment type="caution">
    <text evidence="5">The sequence shown here is derived from an EMBL/GenBank/DDBJ whole genome shotgun (WGS) entry which is preliminary data.</text>
</comment>
<keyword evidence="2 3" id="KW-0119">Carbohydrate metabolism</keyword>
<feature type="domain" description="Glucosamine/galactosamine-6-phosphate isomerase" evidence="4">
    <location>
        <begin position="16"/>
        <end position="235"/>
    </location>
</feature>
<dbReference type="InterPro" id="IPR018321">
    <property type="entry name" value="Glucosamine6P_isomerase_CS"/>
</dbReference>
<dbReference type="InterPro" id="IPR037171">
    <property type="entry name" value="NagB/RpiA_transferase-like"/>
</dbReference>
<dbReference type="EMBL" id="JBHUPG010000001">
    <property type="protein sequence ID" value="MFD2910499.1"/>
    <property type="molecule type" value="Genomic_DNA"/>
</dbReference>
<dbReference type="CDD" id="cd01399">
    <property type="entry name" value="GlcN6P_deaminase"/>
    <property type="match status" value="1"/>
</dbReference>
<dbReference type="SUPFAM" id="SSF100950">
    <property type="entry name" value="NagB/RpiA/CoA transferase-like"/>
    <property type="match status" value="1"/>
</dbReference>
<feature type="active site" description="For ring-opening step" evidence="3">
    <location>
        <position position="150"/>
    </location>
</feature>
<dbReference type="PANTHER" id="PTHR11280">
    <property type="entry name" value="GLUCOSAMINE-6-PHOSPHATE ISOMERASE"/>
    <property type="match status" value="1"/>
</dbReference>
<accession>A0ABW5ZC65</accession>
<feature type="active site" description="Proton acceptor; for enolization step" evidence="3">
    <location>
        <position position="74"/>
    </location>
</feature>
<dbReference type="Gene3D" id="3.40.50.1360">
    <property type="match status" value="1"/>
</dbReference>
<evidence type="ECO:0000256" key="1">
    <source>
        <dbReference type="ARBA" id="ARBA00022801"/>
    </source>
</evidence>
<comment type="similarity">
    <text evidence="3">Belongs to the glucosamine/galactosamine-6-phosphate isomerase family. NagB subfamily.</text>
</comment>
<dbReference type="InterPro" id="IPR004547">
    <property type="entry name" value="Glucosamine6P_isomerase"/>
</dbReference>
<dbReference type="RefSeq" id="WP_204730171.1">
    <property type="nucleotide sequence ID" value="NZ_JAFBDK010000014.1"/>
</dbReference>
<dbReference type="Pfam" id="PF01182">
    <property type="entry name" value="Glucosamine_iso"/>
    <property type="match status" value="1"/>
</dbReference>
<organism evidence="5 6">
    <name type="scientific">Jeotgalibacillus terrae</name>
    <dbReference type="NCBI Taxonomy" id="587735"/>
    <lineage>
        <taxon>Bacteria</taxon>
        <taxon>Bacillati</taxon>
        <taxon>Bacillota</taxon>
        <taxon>Bacilli</taxon>
        <taxon>Bacillales</taxon>
        <taxon>Caryophanaceae</taxon>
        <taxon>Jeotgalibacillus</taxon>
    </lineage>
</organism>
<evidence type="ECO:0000256" key="3">
    <source>
        <dbReference type="HAMAP-Rule" id="MF_01241"/>
    </source>
</evidence>
<dbReference type="EC" id="3.5.99.6" evidence="3"/>
<comment type="catalytic activity">
    <reaction evidence="3">
        <text>alpha-D-glucosamine 6-phosphate + H2O = beta-D-fructose 6-phosphate + NH4(+)</text>
        <dbReference type="Rhea" id="RHEA:12172"/>
        <dbReference type="ChEBI" id="CHEBI:15377"/>
        <dbReference type="ChEBI" id="CHEBI:28938"/>
        <dbReference type="ChEBI" id="CHEBI:57634"/>
        <dbReference type="ChEBI" id="CHEBI:75989"/>
        <dbReference type="EC" id="3.5.99.6"/>
    </reaction>
</comment>
<dbReference type="HAMAP" id="MF_01241">
    <property type="entry name" value="GlcN6P_deamin"/>
    <property type="match status" value="1"/>
</dbReference>
<evidence type="ECO:0000313" key="6">
    <source>
        <dbReference type="Proteomes" id="UP001597561"/>
    </source>
</evidence>
<evidence type="ECO:0000256" key="2">
    <source>
        <dbReference type="ARBA" id="ARBA00023277"/>
    </source>
</evidence>
<name>A0ABW5ZC65_9BACL</name>
<evidence type="ECO:0000313" key="5">
    <source>
        <dbReference type="EMBL" id="MFD2910499.1"/>
    </source>
</evidence>
<gene>
    <name evidence="3 5" type="primary">nagB</name>
    <name evidence="5" type="ORF">ACFS5P_01270</name>
</gene>
<comment type="caution">
    <text evidence="3">Lacks conserved residue(s) required for the propagation of feature annotation.</text>
</comment>
<comment type="pathway">
    <text evidence="3">Amino-sugar metabolism; N-acetylneuraminate degradation; D-fructose 6-phosphate from N-acetylneuraminate: step 5/5.</text>
</comment>
<keyword evidence="1 3" id="KW-0378">Hydrolase</keyword>
<dbReference type="Proteomes" id="UP001597561">
    <property type="component" value="Unassembled WGS sequence"/>
</dbReference>
<dbReference type="GO" id="GO:0004342">
    <property type="term" value="F:glucosamine-6-phosphate deaminase activity"/>
    <property type="evidence" value="ECO:0007669"/>
    <property type="project" value="UniProtKB-EC"/>
</dbReference>
<dbReference type="PROSITE" id="PS01161">
    <property type="entry name" value="GLC_GALNAC_ISOMERASE"/>
    <property type="match status" value="1"/>
</dbReference>
<feature type="active site" description="Proton acceptor; for ring-opening step" evidence="3">
    <location>
        <position position="145"/>
    </location>
</feature>
<dbReference type="InterPro" id="IPR006148">
    <property type="entry name" value="Glc/Gal-6P_isomerase"/>
</dbReference>
<reference evidence="6" key="1">
    <citation type="journal article" date="2019" name="Int. J. Syst. Evol. Microbiol.">
        <title>The Global Catalogue of Microorganisms (GCM) 10K type strain sequencing project: providing services to taxonomists for standard genome sequencing and annotation.</title>
        <authorList>
            <consortium name="The Broad Institute Genomics Platform"/>
            <consortium name="The Broad Institute Genome Sequencing Center for Infectious Disease"/>
            <person name="Wu L."/>
            <person name="Ma J."/>
        </authorList>
    </citation>
    <scope>NUCLEOTIDE SEQUENCE [LARGE SCALE GENOMIC DNA]</scope>
    <source>
        <strain evidence="6">KCTC 13528</strain>
    </source>
</reference>
<proteinExistence type="inferred from homology"/>
<dbReference type="PANTHER" id="PTHR11280:SF5">
    <property type="entry name" value="GLUCOSAMINE-6-PHOSPHATE ISOMERASE"/>
    <property type="match status" value="1"/>
</dbReference>
<evidence type="ECO:0000259" key="4">
    <source>
        <dbReference type="Pfam" id="PF01182"/>
    </source>
</evidence>